<keyword evidence="1" id="KW-0732">Signal</keyword>
<evidence type="ECO:0000256" key="1">
    <source>
        <dbReference type="SAM" id="SignalP"/>
    </source>
</evidence>
<gene>
    <name evidence="2" type="ORF">Acr_15g0004290</name>
</gene>
<organism evidence="2 3">
    <name type="scientific">Actinidia rufa</name>
    <dbReference type="NCBI Taxonomy" id="165716"/>
    <lineage>
        <taxon>Eukaryota</taxon>
        <taxon>Viridiplantae</taxon>
        <taxon>Streptophyta</taxon>
        <taxon>Embryophyta</taxon>
        <taxon>Tracheophyta</taxon>
        <taxon>Spermatophyta</taxon>
        <taxon>Magnoliopsida</taxon>
        <taxon>eudicotyledons</taxon>
        <taxon>Gunneridae</taxon>
        <taxon>Pentapetalae</taxon>
        <taxon>asterids</taxon>
        <taxon>Ericales</taxon>
        <taxon>Actinidiaceae</taxon>
        <taxon>Actinidia</taxon>
    </lineage>
</organism>
<dbReference type="AlphaFoldDB" id="A0A7J0FUG8"/>
<proteinExistence type="predicted"/>
<keyword evidence="3" id="KW-1185">Reference proteome</keyword>
<dbReference type="Proteomes" id="UP000585474">
    <property type="component" value="Unassembled WGS sequence"/>
</dbReference>
<accession>A0A7J0FUG8</accession>
<evidence type="ECO:0000313" key="2">
    <source>
        <dbReference type="EMBL" id="GFZ01820.1"/>
    </source>
</evidence>
<reference evidence="2 3" key="1">
    <citation type="submission" date="2019-07" db="EMBL/GenBank/DDBJ databases">
        <title>De Novo Assembly of kiwifruit Actinidia rufa.</title>
        <authorList>
            <person name="Sugita-Konishi S."/>
            <person name="Sato K."/>
            <person name="Mori E."/>
            <person name="Abe Y."/>
            <person name="Kisaki G."/>
            <person name="Hamano K."/>
            <person name="Suezawa K."/>
            <person name="Otani M."/>
            <person name="Fukuda T."/>
            <person name="Manabe T."/>
            <person name="Gomi K."/>
            <person name="Tabuchi M."/>
            <person name="Akimitsu K."/>
            <person name="Kataoka I."/>
        </authorList>
    </citation>
    <scope>NUCLEOTIDE SEQUENCE [LARGE SCALE GENOMIC DNA]</scope>
    <source>
        <strain evidence="3">cv. Fuchu</strain>
    </source>
</reference>
<evidence type="ECO:0000313" key="3">
    <source>
        <dbReference type="Proteomes" id="UP000585474"/>
    </source>
</evidence>
<comment type="caution">
    <text evidence="2">The sequence shown here is derived from an EMBL/GenBank/DDBJ whole genome shotgun (WGS) entry which is preliminary data.</text>
</comment>
<name>A0A7J0FUG8_9ERIC</name>
<feature type="signal peptide" evidence="1">
    <location>
        <begin position="1"/>
        <end position="26"/>
    </location>
</feature>
<protein>
    <submittedName>
        <fullName evidence="2">Uncharacterized protein</fullName>
    </submittedName>
</protein>
<sequence length="117" mass="12860">MSTTSINRFNLLTLLFSTVYDDEVAARRPLWAGHKKMSAGQIMTNLGCNAHNARKVGANLHDFMVSACRMTLYWLQQMGDLVKSYVSLERYPEGRAVDVIRPQAAVGVAAADGLADV</sequence>
<dbReference type="EMBL" id="BJWL01000015">
    <property type="protein sequence ID" value="GFZ01820.1"/>
    <property type="molecule type" value="Genomic_DNA"/>
</dbReference>
<feature type="chain" id="PRO_5029624540" evidence="1">
    <location>
        <begin position="27"/>
        <end position="117"/>
    </location>
</feature>